<sequence>MGGSDATSRDRRSGNHGMPLPVGGGHLLEALPDGCARSPQGRLHDHQGSGLRGVRDLQRHVRAHGHSRVGPDRPDRHGHEARRARHQRWRYRLLRHARGLDGSGVWRIGHRGVRGWREGHRLPRPTKWHGHAHGGRHHRQELGSVLRVPPRGDGGGLLHAQVPGLQRRVPERHQQDRRACADDRDALPPGQPQPLRPTAQRGRHGRAGQEVPLDHRSAPAPAGNLHVHRRRRRSHLRQRGEGHRDLQAYRTTARVDQGRGCVQRVLRRRSGQRQPDEPAGHPERPSGGRTGLCHGRSTAPGHRRRRNPRRLRGPADDHHGRDELCPHGPHRQPHRRRCDGRHPPARRRGQAREGPGTRQSLRRAHLRRPLRRR</sequence>
<gene>
    <name evidence="2" type="ORF">US42_C0003G0006</name>
</gene>
<dbReference type="EMBL" id="LBSX01000003">
    <property type="protein sequence ID" value="KKQ27949.1"/>
    <property type="molecule type" value="Genomic_DNA"/>
</dbReference>
<feature type="compositionally biased region" description="Basic residues" evidence="1">
    <location>
        <begin position="328"/>
        <end position="349"/>
    </location>
</feature>
<feature type="compositionally biased region" description="Basic and acidic residues" evidence="1">
    <location>
        <begin position="274"/>
        <end position="286"/>
    </location>
</feature>
<feature type="compositionally biased region" description="Basic residues" evidence="1">
    <location>
        <begin position="301"/>
        <end position="312"/>
    </location>
</feature>
<feature type="compositionally biased region" description="Basic residues" evidence="1">
    <location>
        <begin position="226"/>
        <end position="237"/>
    </location>
</feature>
<protein>
    <submittedName>
        <fullName evidence="2">Uncharacterized protein</fullName>
    </submittedName>
</protein>
<name>A0A0G0IUV8_9BACT</name>
<dbReference type="STRING" id="1619046.US42_C0003G0006"/>
<proteinExistence type="predicted"/>
<feature type="compositionally biased region" description="Basic and acidic residues" evidence="1">
    <location>
        <begin position="313"/>
        <end position="325"/>
    </location>
</feature>
<feature type="compositionally biased region" description="Basic and acidic residues" evidence="1">
    <location>
        <begin position="238"/>
        <end position="247"/>
    </location>
</feature>
<feature type="compositionally biased region" description="Basic and acidic residues" evidence="1">
    <location>
        <begin position="69"/>
        <end position="78"/>
    </location>
</feature>
<dbReference type="Proteomes" id="UP000034849">
    <property type="component" value="Unassembled WGS sequence"/>
</dbReference>
<evidence type="ECO:0000313" key="3">
    <source>
        <dbReference type="Proteomes" id="UP000034849"/>
    </source>
</evidence>
<feature type="compositionally biased region" description="Basic and acidic residues" evidence="1">
    <location>
        <begin position="42"/>
        <end position="59"/>
    </location>
</feature>
<evidence type="ECO:0000313" key="2">
    <source>
        <dbReference type="EMBL" id="KKQ27949.1"/>
    </source>
</evidence>
<dbReference type="AlphaFoldDB" id="A0A0G0IUV8"/>
<feature type="compositionally biased region" description="Basic and acidic residues" evidence="1">
    <location>
        <begin position="168"/>
        <end position="186"/>
    </location>
</feature>
<accession>A0A0G0IUV8</accession>
<feature type="compositionally biased region" description="Basic residues" evidence="1">
    <location>
        <begin position="360"/>
        <end position="373"/>
    </location>
</feature>
<organism evidence="2 3">
    <name type="scientific">Candidatus Magasanikbacteria bacterium GW2011_GWC2_37_14</name>
    <dbReference type="NCBI Taxonomy" id="1619046"/>
    <lineage>
        <taxon>Bacteria</taxon>
        <taxon>Candidatus Magasanikiibacteriota</taxon>
    </lineage>
</organism>
<feature type="region of interest" description="Disordered" evidence="1">
    <location>
        <begin position="1"/>
        <end position="83"/>
    </location>
</feature>
<comment type="caution">
    <text evidence="2">The sequence shown here is derived from an EMBL/GenBank/DDBJ whole genome shotgun (WGS) entry which is preliminary data.</text>
</comment>
<reference evidence="2 3" key="1">
    <citation type="journal article" date="2015" name="Nature">
        <title>rRNA introns, odd ribosomes, and small enigmatic genomes across a large radiation of phyla.</title>
        <authorList>
            <person name="Brown C.T."/>
            <person name="Hug L.A."/>
            <person name="Thomas B.C."/>
            <person name="Sharon I."/>
            <person name="Castelle C.J."/>
            <person name="Singh A."/>
            <person name="Wilkins M.J."/>
            <person name="Williams K.H."/>
            <person name="Banfield J.F."/>
        </authorList>
    </citation>
    <scope>NUCLEOTIDE SEQUENCE [LARGE SCALE GENOMIC DNA]</scope>
</reference>
<feature type="region of interest" description="Disordered" evidence="1">
    <location>
        <begin position="146"/>
        <end position="373"/>
    </location>
</feature>
<evidence type="ECO:0000256" key="1">
    <source>
        <dbReference type="SAM" id="MobiDB-lite"/>
    </source>
</evidence>